<dbReference type="Proteomes" id="UP000321577">
    <property type="component" value="Unassembled WGS sequence"/>
</dbReference>
<dbReference type="PANTHER" id="PTHR12526:SF637">
    <property type="entry name" value="GLYCOSYLTRANSFERASE EPSF-RELATED"/>
    <property type="match status" value="1"/>
</dbReference>
<dbReference type="Pfam" id="PF13692">
    <property type="entry name" value="Glyco_trans_1_4"/>
    <property type="match status" value="1"/>
</dbReference>
<dbReference type="PANTHER" id="PTHR12526">
    <property type="entry name" value="GLYCOSYLTRANSFERASE"/>
    <property type="match status" value="1"/>
</dbReference>
<dbReference type="Gene3D" id="3.40.50.2000">
    <property type="entry name" value="Glycogen Phosphorylase B"/>
    <property type="match status" value="2"/>
</dbReference>
<dbReference type="RefSeq" id="WP_170266768.1">
    <property type="nucleotide sequence ID" value="NZ_BKAG01000016.1"/>
</dbReference>
<protein>
    <recommendedName>
        <fullName evidence="1">Glycosyltransferase subfamily 4-like N-terminal domain-containing protein</fullName>
    </recommendedName>
</protein>
<sequence>MKIYFPWTMGLGAHLPAARKPRLATLVAWLMAAGPPLRRAWRRLHFFSKQDTSHTMEHGGDHASGTDHVTAFPYFTGVKTIAHFIAAPGGGGAEAMMRNLVGAMDSKHWRTVVIVMDGHSWPKEMAELRAAGAEVHDLAEGAYLRKDTLVKLVKLLRKVKPDVLQTWMHHADFVGGWCARVAGLKNVVWGIHCREIHRNPHDSELKMKVFKTLVGGSSQVVPASIISCSDAAMCDHVPMGYPKSRMVWVPNGIDTSRFVPDVEARTALRHALHIPDKAPLVGFIGRFHEMKDLATWLRAAALLQARHPETHFWLCGGEKHELGPCASAALSVMPHRTQVHFTGFRSDPQRAYPALDVFSLSSRTEACPMTLMEALSCGVPCVTTDVGDCARLLEGVGKVVPARDPDALARAWEEAILHPTAPEVLRKAAVERFDISTAARGYEKVYAEVLRG</sequence>
<dbReference type="AlphaFoldDB" id="A0A512M9B6"/>
<organism evidence="2 3">
    <name type="scientific">Brevifollis gellanilyticus</name>
    <dbReference type="NCBI Taxonomy" id="748831"/>
    <lineage>
        <taxon>Bacteria</taxon>
        <taxon>Pseudomonadati</taxon>
        <taxon>Verrucomicrobiota</taxon>
        <taxon>Verrucomicrobiia</taxon>
        <taxon>Verrucomicrobiales</taxon>
        <taxon>Verrucomicrobiaceae</taxon>
    </lineage>
</organism>
<evidence type="ECO:0000313" key="2">
    <source>
        <dbReference type="EMBL" id="GEP43330.1"/>
    </source>
</evidence>
<comment type="caution">
    <text evidence="2">The sequence shown here is derived from an EMBL/GenBank/DDBJ whole genome shotgun (WGS) entry which is preliminary data.</text>
</comment>
<dbReference type="EMBL" id="BKAG01000016">
    <property type="protein sequence ID" value="GEP43330.1"/>
    <property type="molecule type" value="Genomic_DNA"/>
</dbReference>
<dbReference type="SUPFAM" id="SSF53756">
    <property type="entry name" value="UDP-Glycosyltransferase/glycogen phosphorylase"/>
    <property type="match status" value="1"/>
</dbReference>
<name>A0A512M9B6_9BACT</name>
<reference evidence="2 3" key="1">
    <citation type="submission" date="2019-07" db="EMBL/GenBank/DDBJ databases">
        <title>Whole genome shotgun sequence of Brevifollis gellanilyticus NBRC 108608.</title>
        <authorList>
            <person name="Hosoyama A."/>
            <person name="Uohara A."/>
            <person name="Ohji S."/>
            <person name="Ichikawa N."/>
        </authorList>
    </citation>
    <scope>NUCLEOTIDE SEQUENCE [LARGE SCALE GENOMIC DNA]</scope>
    <source>
        <strain evidence="2 3">NBRC 108608</strain>
    </source>
</reference>
<dbReference type="GO" id="GO:0016757">
    <property type="term" value="F:glycosyltransferase activity"/>
    <property type="evidence" value="ECO:0007669"/>
    <property type="project" value="UniProtKB-ARBA"/>
</dbReference>
<evidence type="ECO:0000313" key="3">
    <source>
        <dbReference type="Proteomes" id="UP000321577"/>
    </source>
</evidence>
<evidence type="ECO:0000259" key="1">
    <source>
        <dbReference type="Pfam" id="PF13439"/>
    </source>
</evidence>
<feature type="domain" description="Glycosyltransferase subfamily 4-like N-terminal" evidence="1">
    <location>
        <begin position="91"/>
        <end position="257"/>
    </location>
</feature>
<accession>A0A512M9B6</accession>
<dbReference type="InterPro" id="IPR028098">
    <property type="entry name" value="Glyco_trans_4-like_N"/>
</dbReference>
<keyword evidence="3" id="KW-1185">Reference proteome</keyword>
<gene>
    <name evidence="2" type="ORF">BGE01nite_26210</name>
</gene>
<proteinExistence type="predicted"/>
<dbReference type="Pfam" id="PF13439">
    <property type="entry name" value="Glyco_transf_4"/>
    <property type="match status" value="1"/>
</dbReference>